<evidence type="ECO:0000313" key="2">
    <source>
        <dbReference type="Proteomes" id="UP000472261"/>
    </source>
</evidence>
<dbReference type="AlphaFoldDB" id="A0A669QGS2"/>
<sequence>MSLLVSPCPSGPSWCPYGVPMVFFKPFMVPPWGHQSVTEVGGEGPYVSHVPHPHSGPCPLRVTPQVTTWDESREEGTFPGKI</sequence>
<organism evidence="1 2">
    <name type="scientific">Phasianus colchicus</name>
    <name type="common">Common pheasant</name>
    <dbReference type="NCBI Taxonomy" id="9054"/>
    <lineage>
        <taxon>Eukaryota</taxon>
        <taxon>Metazoa</taxon>
        <taxon>Chordata</taxon>
        <taxon>Craniata</taxon>
        <taxon>Vertebrata</taxon>
        <taxon>Euteleostomi</taxon>
        <taxon>Archelosauria</taxon>
        <taxon>Archosauria</taxon>
        <taxon>Dinosauria</taxon>
        <taxon>Saurischia</taxon>
        <taxon>Theropoda</taxon>
        <taxon>Coelurosauria</taxon>
        <taxon>Aves</taxon>
        <taxon>Neognathae</taxon>
        <taxon>Galloanserae</taxon>
        <taxon>Galliformes</taxon>
        <taxon>Phasianidae</taxon>
        <taxon>Phasianinae</taxon>
        <taxon>Phasianus</taxon>
    </lineage>
</organism>
<accession>A0A669QGS2</accession>
<name>A0A669QGS2_PHACC</name>
<reference evidence="1" key="2">
    <citation type="submission" date="2025-09" db="UniProtKB">
        <authorList>
            <consortium name="Ensembl"/>
        </authorList>
    </citation>
    <scope>IDENTIFICATION</scope>
</reference>
<dbReference type="Ensembl" id="ENSPCLT00000027335.1">
    <property type="protein sequence ID" value="ENSPCLP00000020072.1"/>
    <property type="gene ID" value="ENSPCLG00000017253.1"/>
</dbReference>
<evidence type="ECO:0000313" key="1">
    <source>
        <dbReference type="Ensembl" id="ENSPCLP00000020072.1"/>
    </source>
</evidence>
<keyword evidence="2" id="KW-1185">Reference proteome</keyword>
<reference evidence="1" key="1">
    <citation type="submission" date="2025-08" db="UniProtKB">
        <authorList>
            <consortium name="Ensembl"/>
        </authorList>
    </citation>
    <scope>IDENTIFICATION</scope>
</reference>
<dbReference type="Proteomes" id="UP000472261">
    <property type="component" value="Unplaced"/>
</dbReference>
<protein>
    <submittedName>
        <fullName evidence="1">Uncharacterized protein</fullName>
    </submittedName>
</protein>
<proteinExistence type="predicted"/>